<dbReference type="Gene3D" id="3.10.450.50">
    <property type="match status" value="1"/>
</dbReference>
<dbReference type="Pfam" id="PF02810">
    <property type="entry name" value="SEC-C"/>
    <property type="match status" value="1"/>
</dbReference>
<dbReference type="InterPro" id="IPR004027">
    <property type="entry name" value="SEC_C_motif"/>
</dbReference>
<accession>A0ABY8UWK5</accession>
<sequence length="162" mass="18404">MSKIGRNEPCPCGSGEKYKKCCGSPSGTGAKSTVPEFEWENEQFKEVADRISQGIAAGEEYPENFEYTALFLWRKYCDKKNPDIKKPANYAASIEYITLKVLGGMRMTLKGLGEKYGGSSTTISKRYKEIEKVIEEDLIVLMKKEIEKNKEIRRKLKERTGL</sequence>
<organism evidence="1 2">
    <name type="scientific">Pontibacillus chungwhensis</name>
    <dbReference type="NCBI Taxonomy" id="265426"/>
    <lineage>
        <taxon>Bacteria</taxon>
        <taxon>Bacillati</taxon>
        <taxon>Bacillota</taxon>
        <taxon>Bacilli</taxon>
        <taxon>Bacillales</taxon>
        <taxon>Bacillaceae</taxon>
        <taxon>Pontibacillus</taxon>
    </lineage>
</organism>
<dbReference type="RefSeq" id="WP_231417901.1">
    <property type="nucleotide sequence ID" value="NZ_CP126446.1"/>
</dbReference>
<protein>
    <submittedName>
        <fullName evidence="1">SEC-C metal-binding domain-containing protein</fullName>
    </submittedName>
</protein>
<dbReference type="SUPFAM" id="SSF103642">
    <property type="entry name" value="Sec-C motif"/>
    <property type="match status" value="1"/>
</dbReference>
<dbReference type="InterPro" id="IPR036915">
    <property type="entry name" value="Cyclin-like_sf"/>
</dbReference>
<name>A0ABY8UWK5_9BACI</name>
<reference evidence="1 2" key="1">
    <citation type="submission" date="2023-05" db="EMBL/GenBank/DDBJ databases">
        <title>Comparative genomics reveals the evidence of polycyclic aromatic hydrocarbons degradation in moderately halophilic genus Pontibacillus.</title>
        <authorList>
            <person name="Yang H."/>
            <person name="Qian Z."/>
        </authorList>
    </citation>
    <scope>NUCLEOTIDE SEQUENCE [LARGE SCALE GENOMIC DNA]</scope>
    <source>
        <strain evidence="2">HN14</strain>
    </source>
</reference>
<dbReference type="EMBL" id="CP126446">
    <property type="protein sequence ID" value="WIF97715.1"/>
    <property type="molecule type" value="Genomic_DNA"/>
</dbReference>
<keyword evidence="2" id="KW-1185">Reference proteome</keyword>
<gene>
    <name evidence="1" type="ORF">QNI29_18615</name>
</gene>
<dbReference type="Proteomes" id="UP001236652">
    <property type="component" value="Chromosome"/>
</dbReference>
<evidence type="ECO:0000313" key="2">
    <source>
        <dbReference type="Proteomes" id="UP001236652"/>
    </source>
</evidence>
<dbReference type="SUPFAM" id="SSF47954">
    <property type="entry name" value="Cyclin-like"/>
    <property type="match status" value="1"/>
</dbReference>
<evidence type="ECO:0000313" key="1">
    <source>
        <dbReference type="EMBL" id="WIF97715.1"/>
    </source>
</evidence>
<proteinExistence type="predicted"/>